<reference evidence="2" key="1">
    <citation type="submission" date="2020-05" db="EMBL/GenBank/DDBJ databases">
        <authorList>
            <person name="Chiriac C."/>
            <person name="Salcher M."/>
            <person name="Ghai R."/>
            <person name="Kavagutti S V."/>
        </authorList>
    </citation>
    <scope>NUCLEOTIDE SEQUENCE</scope>
</reference>
<dbReference type="Gene3D" id="3.30.300.50">
    <property type="match status" value="1"/>
</dbReference>
<dbReference type="Gene3D" id="2.40.10.10">
    <property type="entry name" value="Trypsin-like serine proteases"/>
    <property type="match status" value="2"/>
</dbReference>
<sequence>MPPSSDPPATSDVATSGKAAELPPLDPKEIAVEIQTYAKHYGVDEDEAYERLSWQRNLGAFTEAANAEFSDDFGGVWIDPADGGRIKVGVTADAVDSGLSRIAEAAQTLGIAEAVDVVPVKISFDRLAEGSTWLGSQIASLVPTPDRPVESGLATDKNTITLRFASPQLTKAEQTLVDAATAQLGEALTVSFDAQPDLVDGCVHPYCDSPLRAGIRISATGAGCTGSFIAKSKVDTKYYQFTAGHCMVQASGTSWTTRDTAGTTHTIGPEHSWNWGTGYCGGTACSSSDRAIVRVSDLPFWGTRGFVFVRTGPHTTPNTLYPIRADGFSTVNLWVCMSGGTTVPTECGSVVELNNTGTPCISGGTLCATITGRAKANYCRQSGDSGAPVFALNTAYGLHSSGSGCTAYYIGIRGSETALNVDVVFEP</sequence>
<feature type="region of interest" description="Disordered" evidence="1">
    <location>
        <begin position="1"/>
        <end position="25"/>
    </location>
</feature>
<dbReference type="AlphaFoldDB" id="A0A6J6FRZ7"/>
<accession>A0A6J6FRZ7</accession>
<evidence type="ECO:0000256" key="1">
    <source>
        <dbReference type="SAM" id="MobiDB-lite"/>
    </source>
</evidence>
<gene>
    <name evidence="2" type="ORF">UFOPK1493_03773</name>
</gene>
<name>A0A6J6FRZ7_9ZZZZ</name>
<proteinExistence type="predicted"/>
<dbReference type="InterPro" id="IPR009003">
    <property type="entry name" value="Peptidase_S1_PA"/>
</dbReference>
<evidence type="ECO:0000313" key="2">
    <source>
        <dbReference type="EMBL" id="CAB4591567.1"/>
    </source>
</evidence>
<protein>
    <submittedName>
        <fullName evidence="2">Unannotated protein</fullName>
    </submittedName>
</protein>
<dbReference type="InterPro" id="IPR043504">
    <property type="entry name" value="Peptidase_S1_PA_chymotrypsin"/>
</dbReference>
<dbReference type="SUPFAM" id="SSF50494">
    <property type="entry name" value="Trypsin-like serine proteases"/>
    <property type="match status" value="1"/>
</dbReference>
<dbReference type="InterPro" id="IPR035070">
    <property type="entry name" value="Streptogrisin_prodomain"/>
</dbReference>
<organism evidence="2">
    <name type="scientific">freshwater metagenome</name>
    <dbReference type="NCBI Taxonomy" id="449393"/>
    <lineage>
        <taxon>unclassified sequences</taxon>
        <taxon>metagenomes</taxon>
        <taxon>ecological metagenomes</taxon>
    </lineage>
</organism>
<dbReference type="EMBL" id="CAEZSR010000235">
    <property type="protein sequence ID" value="CAB4591567.1"/>
    <property type="molecule type" value="Genomic_DNA"/>
</dbReference>
<dbReference type="CDD" id="cd21112">
    <property type="entry name" value="alphaLP-like"/>
    <property type="match status" value="1"/>
</dbReference>